<dbReference type="RefSeq" id="WP_073269037.1">
    <property type="nucleotide sequence ID" value="NZ_FQTU01000001.1"/>
</dbReference>
<dbReference type="NCBIfam" id="TIGR03974">
    <property type="entry name" value="rSAM_six_Cys"/>
    <property type="match status" value="1"/>
</dbReference>
<evidence type="ECO:0000313" key="9">
    <source>
        <dbReference type="EMBL" id="SHE27022.1"/>
    </source>
</evidence>
<feature type="domain" description="Radical SAM core" evidence="8">
    <location>
        <begin position="84"/>
        <end position="312"/>
    </location>
</feature>
<dbReference type="PROSITE" id="PS51918">
    <property type="entry name" value="RADICAL_SAM"/>
    <property type="match status" value="1"/>
</dbReference>
<dbReference type="GO" id="GO:0046872">
    <property type="term" value="F:metal ion binding"/>
    <property type="evidence" value="ECO:0007669"/>
    <property type="project" value="UniProtKB-KW"/>
</dbReference>
<accession>A0A1M4S477</accession>
<dbReference type="CDD" id="cd21124">
    <property type="entry name" value="SPASM_CteB-like"/>
    <property type="match status" value="1"/>
</dbReference>
<dbReference type="SFLD" id="SFLDS00029">
    <property type="entry name" value="Radical_SAM"/>
    <property type="match status" value="1"/>
</dbReference>
<dbReference type="NCBIfam" id="TIGR04085">
    <property type="entry name" value="rSAM_more_4Fe4S"/>
    <property type="match status" value="1"/>
</dbReference>
<dbReference type="GO" id="GO:0051539">
    <property type="term" value="F:4 iron, 4 sulfur cluster binding"/>
    <property type="evidence" value="ECO:0007669"/>
    <property type="project" value="UniProtKB-KW"/>
</dbReference>
<keyword evidence="4" id="KW-0479">Metal-binding</keyword>
<dbReference type="SFLD" id="SFLDG01384">
    <property type="entry name" value="thioether_bond_formation_requi"/>
    <property type="match status" value="1"/>
</dbReference>
<dbReference type="PROSITE" id="PS01305">
    <property type="entry name" value="MOAA_NIFB_PQQE"/>
    <property type="match status" value="1"/>
</dbReference>
<dbReference type="InterPro" id="IPR047602">
    <property type="entry name" value="SPASM_CteB-like"/>
</dbReference>
<proteinExistence type="predicted"/>
<evidence type="ECO:0000313" key="10">
    <source>
        <dbReference type="Proteomes" id="UP000184251"/>
    </source>
</evidence>
<dbReference type="OrthoDB" id="9808591at2"/>
<keyword evidence="3" id="KW-0949">S-adenosyl-L-methionine</keyword>
<keyword evidence="6" id="KW-0411">Iron-sulfur</keyword>
<keyword evidence="5" id="KW-0408">Iron</keyword>
<dbReference type="InterPro" id="IPR024025">
    <property type="entry name" value="SCIFF_rSAM_maturase"/>
</dbReference>
<dbReference type="InterPro" id="IPR023867">
    <property type="entry name" value="Sulphatase_maturase_rSAM"/>
</dbReference>
<dbReference type="SUPFAM" id="SSF102114">
    <property type="entry name" value="Radical SAM enzymes"/>
    <property type="match status" value="1"/>
</dbReference>
<protein>
    <recommendedName>
        <fullName evidence="8">Radical SAM core domain-containing protein</fullName>
    </recommendedName>
</protein>
<feature type="coiled-coil region" evidence="7">
    <location>
        <begin position="285"/>
        <end position="312"/>
    </location>
</feature>
<dbReference type="STRING" id="1120975.SAMN02746064_00024"/>
<dbReference type="InterPro" id="IPR023885">
    <property type="entry name" value="4Fe4S-binding_SPASM_dom"/>
</dbReference>
<keyword evidence="10" id="KW-1185">Reference proteome</keyword>
<dbReference type="Gene3D" id="3.20.20.70">
    <property type="entry name" value="Aldolase class I"/>
    <property type="match status" value="1"/>
</dbReference>
<comment type="cofactor">
    <cofactor evidence="1">
        <name>[4Fe-4S] cluster</name>
        <dbReference type="ChEBI" id="CHEBI:49883"/>
    </cofactor>
</comment>
<dbReference type="Proteomes" id="UP000184251">
    <property type="component" value="Unassembled WGS sequence"/>
</dbReference>
<dbReference type="SFLD" id="SFLDG01386">
    <property type="entry name" value="main_SPASM_domain-containing"/>
    <property type="match status" value="1"/>
</dbReference>
<evidence type="ECO:0000256" key="5">
    <source>
        <dbReference type="ARBA" id="ARBA00023004"/>
    </source>
</evidence>
<keyword evidence="2" id="KW-0004">4Fe-4S</keyword>
<sequence>MIHKYELNGYHILLDINSGSVFEIDEPTYDLLDYFPDKDKAIISLKGKYPEFDLDEAWGEIDNLKNQGILFSDDIVLEEDLMKNHDVKAMCLHVSHDCNMRCGYCFASEGSFEGEKGLMDLETGKKAIDFLIQNSGNRRHLEVDFFGGEPLMNLEVVKALVEYARGKETESGKMFRFTMTTNGLLLNEDIMDYLDANMANIVLSIDGREETNDKMRKTLNDEGTYKHIIEKIKKMSEKRGAKDHYIRGTFTKNNLDFSKDVLDLADKGFPSISVEPVVATPENYYALGEEDISVLKKEYEKLADEYLRYSGENKGFNFFHFNIDLHAGPCAYKRVSGCGAGTDYVAVTPTGEVYPCHQFVGKEEFILGNLDTGIIDQKIRKKFEEVNLTDKKTCKDCWAKYYCGGGCFANAHNFNDDISIPYEIGCELEKKRIECAIMIKVAQQNR</sequence>
<dbReference type="SFLD" id="SFLDG01067">
    <property type="entry name" value="SPASM/twitch_domain_containing"/>
    <property type="match status" value="1"/>
</dbReference>
<dbReference type="AlphaFoldDB" id="A0A1M4S477"/>
<dbReference type="InterPro" id="IPR007197">
    <property type="entry name" value="rSAM"/>
</dbReference>
<dbReference type="PANTHER" id="PTHR43273">
    <property type="entry name" value="ANAEROBIC SULFATASE-MATURATING ENZYME HOMOLOG ASLB-RELATED"/>
    <property type="match status" value="1"/>
</dbReference>
<dbReference type="EMBL" id="FQTU01000001">
    <property type="protein sequence ID" value="SHE27022.1"/>
    <property type="molecule type" value="Genomic_DNA"/>
</dbReference>
<organism evidence="9 10">
    <name type="scientific">Alkalibacter saccharofermentans DSM 14828</name>
    <dbReference type="NCBI Taxonomy" id="1120975"/>
    <lineage>
        <taxon>Bacteria</taxon>
        <taxon>Bacillati</taxon>
        <taxon>Bacillota</taxon>
        <taxon>Clostridia</taxon>
        <taxon>Eubacteriales</taxon>
        <taxon>Eubacteriaceae</taxon>
        <taxon>Alkalibacter</taxon>
    </lineage>
</organism>
<evidence type="ECO:0000256" key="6">
    <source>
        <dbReference type="ARBA" id="ARBA00023014"/>
    </source>
</evidence>
<evidence type="ECO:0000256" key="3">
    <source>
        <dbReference type="ARBA" id="ARBA00022691"/>
    </source>
</evidence>
<dbReference type="InterPro" id="IPR013785">
    <property type="entry name" value="Aldolase_TIM"/>
</dbReference>
<reference evidence="9 10" key="1">
    <citation type="submission" date="2016-11" db="EMBL/GenBank/DDBJ databases">
        <authorList>
            <person name="Jaros S."/>
            <person name="Januszkiewicz K."/>
            <person name="Wedrychowicz H."/>
        </authorList>
    </citation>
    <scope>NUCLEOTIDE SEQUENCE [LARGE SCALE GENOMIC DNA]</scope>
    <source>
        <strain evidence="9 10">DSM 14828</strain>
    </source>
</reference>
<evidence type="ECO:0000256" key="1">
    <source>
        <dbReference type="ARBA" id="ARBA00001966"/>
    </source>
</evidence>
<dbReference type="Pfam" id="PF04055">
    <property type="entry name" value="Radical_SAM"/>
    <property type="match status" value="1"/>
</dbReference>
<evidence type="ECO:0000259" key="8">
    <source>
        <dbReference type="PROSITE" id="PS51918"/>
    </source>
</evidence>
<dbReference type="PANTHER" id="PTHR43273:SF8">
    <property type="entry name" value="RADICAL SAM DOMAIN PROTEIN"/>
    <property type="match status" value="1"/>
</dbReference>
<name>A0A1M4S477_9FIRM</name>
<keyword evidence="7" id="KW-0175">Coiled coil</keyword>
<dbReference type="InterPro" id="IPR058240">
    <property type="entry name" value="rSAM_sf"/>
</dbReference>
<evidence type="ECO:0000256" key="2">
    <source>
        <dbReference type="ARBA" id="ARBA00022485"/>
    </source>
</evidence>
<dbReference type="InterPro" id="IPR000385">
    <property type="entry name" value="MoaA_NifB_PqqE_Fe-S-bd_CS"/>
</dbReference>
<dbReference type="CDD" id="cd01335">
    <property type="entry name" value="Radical_SAM"/>
    <property type="match status" value="1"/>
</dbReference>
<evidence type="ECO:0000256" key="7">
    <source>
        <dbReference type="SAM" id="Coils"/>
    </source>
</evidence>
<gene>
    <name evidence="9" type="ORF">SAMN02746064_00024</name>
</gene>
<evidence type="ECO:0000256" key="4">
    <source>
        <dbReference type="ARBA" id="ARBA00022723"/>
    </source>
</evidence>
<dbReference type="GO" id="GO:0016491">
    <property type="term" value="F:oxidoreductase activity"/>
    <property type="evidence" value="ECO:0007669"/>
    <property type="project" value="InterPro"/>
</dbReference>
<dbReference type="Pfam" id="PF13186">
    <property type="entry name" value="SPASM"/>
    <property type="match status" value="1"/>
</dbReference>